<dbReference type="GO" id="GO:0009820">
    <property type="term" value="P:alkaloid metabolic process"/>
    <property type="evidence" value="ECO:0007669"/>
    <property type="project" value="UniProtKB-KW"/>
</dbReference>
<accession>A0A830CQL1</accession>
<feature type="domain" description="Bet v I/Major latex protein" evidence="3">
    <location>
        <begin position="1"/>
        <end position="155"/>
    </location>
</feature>
<organism evidence="4 5">
    <name type="scientific">Phtheirospermum japonicum</name>
    <dbReference type="NCBI Taxonomy" id="374723"/>
    <lineage>
        <taxon>Eukaryota</taxon>
        <taxon>Viridiplantae</taxon>
        <taxon>Streptophyta</taxon>
        <taxon>Embryophyta</taxon>
        <taxon>Tracheophyta</taxon>
        <taxon>Spermatophyta</taxon>
        <taxon>Magnoliopsida</taxon>
        <taxon>eudicotyledons</taxon>
        <taxon>Gunneridae</taxon>
        <taxon>Pentapetalae</taxon>
        <taxon>asterids</taxon>
        <taxon>lamiids</taxon>
        <taxon>Lamiales</taxon>
        <taxon>Orobanchaceae</taxon>
        <taxon>Orobanchaceae incertae sedis</taxon>
        <taxon>Phtheirospermum</taxon>
    </lineage>
</organism>
<dbReference type="Proteomes" id="UP000653305">
    <property type="component" value="Unassembled WGS sequence"/>
</dbReference>
<dbReference type="SMART" id="SM01037">
    <property type="entry name" value="Bet_v_1"/>
    <property type="match status" value="1"/>
</dbReference>
<dbReference type="Gene3D" id="3.30.530.20">
    <property type="match status" value="1"/>
</dbReference>
<dbReference type="CDD" id="cd07816">
    <property type="entry name" value="Bet_v1-like"/>
    <property type="match status" value="1"/>
</dbReference>
<reference evidence="4" key="1">
    <citation type="submission" date="2020-07" db="EMBL/GenBank/DDBJ databases">
        <title>Ethylene signaling mediates host invasion by parasitic plants.</title>
        <authorList>
            <person name="Yoshida S."/>
        </authorList>
    </citation>
    <scope>NUCLEOTIDE SEQUENCE</scope>
    <source>
        <strain evidence="4">Okayama</strain>
    </source>
</reference>
<dbReference type="SUPFAM" id="SSF55961">
    <property type="entry name" value="Bet v1-like"/>
    <property type="match status" value="1"/>
</dbReference>
<evidence type="ECO:0000313" key="5">
    <source>
        <dbReference type="Proteomes" id="UP000653305"/>
    </source>
</evidence>
<dbReference type="InterPro" id="IPR050279">
    <property type="entry name" value="Plant_def-hormone_signal"/>
</dbReference>
<dbReference type="GO" id="GO:0009738">
    <property type="term" value="P:abscisic acid-activated signaling pathway"/>
    <property type="evidence" value="ECO:0007669"/>
    <property type="project" value="TreeGrafter"/>
</dbReference>
<name>A0A830CQL1_9LAMI</name>
<evidence type="ECO:0000256" key="1">
    <source>
        <dbReference type="ARBA" id="ARBA00009744"/>
    </source>
</evidence>
<dbReference type="GO" id="GO:0006952">
    <property type="term" value="P:defense response"/>
    <property type="evidence" value="ECO:0007669"/>
    <property type="project" value="InterPro"/>
</dbReference>
<proteinExistence type="inferred from homology"/>
<dbReference type="EMBL" id="BMAC01000731">
    <property type="protein sequence ID" value="GFQ02201.1"/>
    <property type="molecule type" value="Genomic_DNA"/>
</dbReference>
<dbReference type="GO" id="GO:0010427">
    <property type="term" value="F:abscisic acid binding"/>
    <property type="evidence" value="ECO:0007669"/>
    <property type="project" value="TreeGrafter"/>
</dbReference>
<gene>
    <name evidence="4" type="ORF">PHJA_002364000</name>
</gene>
<evidence type="ECO:0000313" key="4">
    <source>
        <dbReference type="EMBL" id="GFQ02201.1"/>
    </source>
</evidence>
<dbReference type="Pfam" id="PF00407">
    <property type="entry name" value="Bet_v_1"/>
    <property type="match status" value="1"/>
</dbReference>
<comment type="caution">
    <text evidence="4">The sequence shown here is derived from an EMBL/GenBank/DDBJ whole genome shotgun (WGS) entry which is preliminary data.</text>
</comment>
<evidence type="ECO:0000256" key="2">
    <source>
        <dbReference type="ARBA" id="ARBA00022589"/>
    </source>
</evidence>
<dbReference type="PANTHER" id="PTHR31213:SF19">
    <property type="entry name" value="BET V I_MAJOR LATEX PROTEIN DOMAIN-CONTAINING PROTEIN"/>
    <property type="match status" value="1"/>
</dbReference>
<dbReference type="AlphaFoldDB" id="A0A830CQL1"/>
<protein>
    <submittedName>
        <fullName evidence="4">S-norcoclaurine synthase</fullName>
    </submittedName>
</protein>
<keyword evidence="2" id="KW-0017">Alkaloid metabolism</keyword>
<keyword evidence="5" id="KW-1185">Reference proteome</keyword>
<dbReference type="InterPro" id="IPR023393">
    <property type="entry name" value="START-like_dom_sf"/>
</dbReference>
<dbReference type="OrthoDB" id="1879545at2759"/>
<dbReference type="GO" id="GO:0005737">
    <property type="term" value="C:cytoplasm"/>
    <property type="evidence" value="ECO:0007669"/>
    <property type="project" value="TreeGrafter"/>
</dbReference>
<dbReference type="GO" id="GO:0004864">
    <property type="term" value="F:protein phosphatase inhibitor activity"/>
    <property type="evidence" value="ECO:0007669"/>
    <property type="project" value="TreeGrafter"/>
</dbReference>
<comment type="similarity">
    <text evidence="1">Belongs to the BetVI family.</text>
</comment>
<dbReference type="GO" id="GO:0038023">
    <property type="term" value="F:signaling receptor activity"/>
    <property type="evidence" value="ECO:0007669"/>
    <property type="project" value="TreeGrafter"/>
</dbReference>
<sequence>MSGRLSEEIEVKVPASEAWKLFGTLKLADIVLEALSNVFSKIDIVEGDGGAGTILHLFFTPGMPGLSSYKEKFVALDNEKREKVVEVVEGWYLDMGFKSYRVRFEVIDKGNECCNTRATIEYEVKEEANVDAAALVSIQPMVAILNVAAKHLLQTTTAATAAAE</sequence>
<evidence type="ECO:0000259" key="3">
    <source>
        <dbReference type="SMART" id="SM01037"/>
    </source>
</evidence>
<dbReference type="PANTHER" id="PTHR31213">
    <property type="entry name" value="OS08G0374000 PROTEIN-RELATED"/>
    <property type="match status" value="1"/>
</dbReference>
<dbReference type="InterPro" id="IPR000916">
    <property type="entry name" value="Bet_v_I/MLP"/>
</dbReference>
<dbReference type="GO" id="GO:0005634">
    <property type="term" value="C:nucleus"/>
    <property type="evidence" value="ECO:0007669"/>
    <property type="project" value="TreeGrafter"/>
</dbReference>